<proteinExistence type="predicted"/>
<reference evidence="1 2" key="1">
    <citation type="submission" date="2018-01" db="EMBL/GenBank/DDBJ databases">
        <authorList>
            <person name="Gaut B.S."/>
            <person name="Morton B.R."/>
            <person name="Clegg M.T."/>
            <person name="Duvall M.R."/>
        </authorList>
    </citation>
    <scope>NUCLEOTIDE SEQUENCE [LARGE SCALE GENOMIC DNA]</scope>
    <source>
        <strain evidence="1">Cupriavidus taiwanensis cmp 52</strain>
    </source>
</reference>
<evidence type="ECO:0000313" key="2">
    <source>
        <dbReference type="Proteomes" id="UP000256805"/>
    </source>
</evidence>
<protein>
    <submittedName>
        <fullName evidence="1">Uncharacterized protein</fullName>
    </submittedName>
</protein>
<gene>
    <name evidence="1" type="ORF">CBM2634_B20112</name>
</gene>
<accession>A0A375JCW1</accession>
<dbReference type="Proteomes" id="UP000256805">
    <property type="component" value="Unassembled WGS sequence"/>
</dbReference>
<sequence>MRAGRTGRLAQPLAAVGQVHAHGGLGGIGVAALDGVVDVLVLDADAFQVLHALGGADLQAAARNHHGAQVAHDVGEIAVAGGARDGQVEGEVAFHRVIAGAGAVPELVQRLAHRRQLRLGAARGRQAGRFGLHADAEFQHRHHVHGRSQRVRPDPERRWRLGRAFQHEGADAVAGLHQAAGLQPRQRFAHHGAAHAHGRHDLGFGRQLVAGLELALADLLAEGLYDFLGKRAAAAAQRSGAGGARSWGERLGVRHGAASRWLRIRAGFPGLDRPEIASLYWVISHTMTDNIRNTVARVEDRPPAAMPETVLR</sequence>
<evidence type="ECO:0000313" key="1">
    <source>
        <dbReference type="EMBL" id="SPS01386.1"/>
    </source>
</evidence>
<dbReference type="EMBL" id="OVTA01000043">
    <property type="protein sequence ID" value="SPS01386.1"/>
    <property type="molecule type" value="Genomic_DNA"/>
</dbReference>
<dbReference type="AlphaFoldDB" id="A0A375JCW1"/>
<organism evidence="1 2">
    <name type="scientific">Cupriavidus taiwanensis</name>
    <dbReference type="NCBI Taxonomy" id="164546"/>
    <lineage>
        <taxon>Bacteria</taxon>
        <taxon>Pseudomonadati</taxon>
        <taxon>Pseudomonadota</taxon>
        <taxon>Betaproteobacteria</taxon>
        <taxon>Burkholderiales</taxon>
        <taxon>Burkholderiaceae</taxon>
        <taxon>Cupriavidus</taxon>
    </lineage>
</organism>
<name>A0A375JCW1_9BURK</name>